<dbReference type="GO" id="GO:0005886">
    <property type="term" value="C:plasma membrane"/>
    <property type="evidence" value="ECO:0007669"/>
    <property type="project" value="UniProtKB-SubCell"/>
</dbReference>
<evidence type="ECO:0000256" key="9">
    <source>
        <dbReference type="SAM" id="Phobius"/>
    </source>
</evidence>
<evidence type="ECO:0000313" key="10">
    <source>
        <dbReference type="EMBL" id="ATI41838.1"/>
    </source>
</evidence>
<evidence type="ECO:0000256" key="1">
    <source>
        <dbReference type="ARBA" id="ARBA00004651"/>
    </source>
</evidence>
<keyword evidence="11" id="KW-1185">Reference proteome</keyword>
<dbReference type="Pfam" id="PF00893">
    <property type="entry name" value="Multi_Drug_Res"/>
    <property type="match status" value="1"/>
</dbReference>
<dbReference type="RefSeq" id="WP_097373172.1">
    <property type="nucleotide sequence ID" value="NZ_CP021404.1"/>
</dbReference>
<protein>
    <submittedName>
        <fullName evidence="10">QacE family quaternary ammonium compound efflux SMR transporter</fullName>
    </submittedName>
</protein>
<dbReference type="GO" id="GO:0015220">
    <property type="term" value="F:choline transmembrane transporter activity"/>
    <property type="evidence" value="ECO:0007669"/>
    <property type="project" value="TreeGrafter"/>
</dbReference>
<dbReference type="InterPro" id="IPR045324">
    <property type="entry name" value="Small_multidrug_res"/>
</dbReference>
<dbReference type="PANTHER" id="PTHR30561:SF1">
    <property type="entry name" value="MULTIDRUG TRANSPORTER EMRE"/>
    <property type="match status" value="1"/>
</dbReference>
<gene>
    <name evidence="10" type="ORF">CBW24_07395</name>
</gene>
<dbReference type="GO" id="GO:1990961">
    <property type="term" value="P:xenobiotic detoxification by transmembrane export across the plasma membrane"/>
    <property type="evidence" value="ECO:0007669"/>
    <property type="project" value="UniProtKB-ARBA"/>
</dbReference>
<dbReference type="GO" id="GO:0015199">
    <property type="term" value="F:amino-acid betaine transmembrane transporter activity"/>
    <property type="evidence" value="ECO:0007669"/>
    <property type="project" value="TreeGrafter"/>
</dbReference>
<dbReference type="PANTHER" id="PTHR30561">
    <property type="entry name" value="SMR FAMILY PROTON-DEPENDENT DRUG EFFLUX TRANSPORTER SUGE"/>
    <property type="match status" value="1"/>
</dbReference>
<evidence type="ECO:0000256" key="8">
    <source>
        <dbReference type="RuleBase" id="RU003942"/>
    </source>
</evidence>
<dbReference type="Proteomes" id="UP000219050">
    <property type="component" value="Chromosome"/>
</dbReference>
<sequence>MPKTYLILLLAIIAETVATTALQSSRQFTRLVPSVIVVVGYALAFWLLSLTLKVLPVGVVYAVWSGLGIVLIAAIGWAVFGQRLDWPGVAGLALIIAGILVLHLFSDSARH</sequence>
<organism evidence="10 11">
    <name type="scientific">Pacificitalea manganoxidans</name>
    <dbReference type="NCBI Taxonomy" id="1411902"/>
    <lineage>
        <taxon>Bacteria</taxon>
        <taxon>Pseudomonadati</taxon>
        <taxon>Pseudomonadota</taxon>
        <taxon>Alphaproteobacteria</taxon>
        <taxon>Rhodobacterales</taxon>
        <taxon>Paracoccaceae</taxon>
        <taxon>Pacificitalea</taxon>
    </lineage>
</organism>
<proteinExistence type="inferred from homology"/>
<evidence type="ECO:0000256" key="3">
    <source>
        <dbReference type="ARBA" id="ARBA00022475"/>
    </source>
</evidence>
<comment type="subcellular location">
    <subcellularLocation>
        <location evidence="1 8">Cell membrane</location>
        <topology evidence="1 8">Multi-pass membrane protein</topology>
    </subcellularLocation>
</comment>
<keyword evidence="6 9" id="KW-0472">Membrane</keyword>
<feature type="transmembrane region" description="Helical" evidence="9">
    <location>
        <begin position="86"/>
        <end position="105"/>
    </location>
</feature>
<dbReference type="KEGG" id="cmag:CBW24_07395"/>
<keyword evidence="4 8" id="KW-0812">Transmembrane</keyword>
<evidence type="ECO:0000256" key="5">
    <source>
        <dbReference type="ARBA" id="ARBA00022989"/>
    </source>
</evidence>
<accession>A0A291LZA3</accession>
<reference evidence="10 11" key="1">
    <citation type="submission" date="2017-05" db="EMBL/GenBank/DDBJ databases">
        <title>Comparative genomic and metabolic analysis of manganese-oxidizing mechanisms in Celeribater manganoxidans DY25T: its adaption to the environment of polymetallic nodule.</title>
        <authorList>
            <person name="Wang X."/>
        </authorList>
    </citation>
    <scope>NUCLEOTIDE SEQUENCE [LARGE SCALE GENOMIC DNA]</scope>
    <source>
        <strain evidence="10 11">DY25</strain>
    </source>
</reference>
<feature type="transmembrane region" description="Helical" evidence="9">
    <location>
        <begin position="31"/>
        <end position="52"/>
    </location>
</feature>
<dbReference type="Gene3D" id="1.10.3730.20">
    <property type="match status" value="1"/>
</dbReference>
<keyword evidence="3" id="KW-1003">Cell membrane</keyword>
<keyword evidence="2" id="KW-0813">Transport</keyword>
<dbReference type="InterPro" id="IPR037185">
    <property type="entry name" value="EmrE-like"/>
</dbReference>
<evidence type="ECO:0000313" key="11">
    <source>
        <dbReference type="Proteomes" id="UP000219050"/>
    </source>
</evidence>
<dbReference type="OrthoDB" id="9808638at2"/>
<keyword evidence="5 9" id="KW-1133">Transmembrane helix</keyword>
<feature type="transmembrane region" description="Helical" evidence="9">
    <location>
        <begin position="59"/>
        <end position="80"/>
    </location>
</feature>
<dbReference type="InterPro" id="IPR000390">
    <property type="entry name" value="Small_drug/metabolite_transptr"/>
</dbReference>
<evidence type="ECO:0000256" key="7">
    <source>
        <dbReference type="ARBA" id="ARBA00038032"/>
    </source>
</evidence>
<dbReference type="AlphaFoldDB" id="A0A291LZA3"/>
<dbReference type="GO" id="GO:0031460">
    <property type="term" value="P:glycine betaine transport"/>
    <property type="evidence" value="ECO:0007669"/>
    <property type="project" value="TreeGrafter"/>
</dbReference>
<evidence type="ECO:0000256" key="6">
    <source>
        <dbReference type="ARBA" id="ARBA00023136"/>
    </source>
</evidence>
<evidence type="ECO:0000256" key="4">
    <source>
        <dbReference type="ARBA" id="ARBA00022692"/>
    </source>
</evidence>
<dbReference type="SUPFAM" id="SSF103481">
    <property type="entry name" value="Multidrug resistance efflux transporter EmrE"/>
    <property type="match status" value="1"/>
</dbReference>
<evidence type="ECO:0000256" key="2">
    <source>
        <dbReference type="ARBA" id="ARBA00022448"/>
    </source>
</evidence>
<dbReference type="GO" id="GO:0015297">
    <property type="term" value="F:antiporter activity"/>
    <property type="evidence" value="ECO:0007669"/>
    <property type="project" value="TreeGrafter"/>
</dbReference>
<dbReference type="EMBL" id="CP021404">
    <property type="protein sequence ID" value="ATI41838.1"/>
    <property type="molecule type" value="Genomic_DNA"/>
</dbReference>
<comment type="similarity">
    <text evidence="7 8">Belongs to the drug/metabolite transporter (DMT) superfamily. Small multidrug resistance (SMR) (TC 2.A.7.1) family.</text>
</comment>
<dbReference type="FunFam" id="1.10.3730.20:FF:000001">
    <property type="entry name" value="Quaternary ammonium compound resistance transporter SugE"/>
    <property type="match status" value="1"/>
</dbReference>
<name>A0A291LZA3_9RHOB</name>